<dbReference type="PANTHER" id="PTHR34773:SF1">
    <property type="entry name" value="FLAGELLAR SECRETION CHAPERONE FLIS"/>
    <property type="match status" value="1"/>
</dbReference>
<keyword evidence="7" id="KW-1185">Reference proteome</keyword>
<evidence type="ECO:0000313" key="7">
    <source>
        <dbReference type="Proteomes" id="UP000239007"/>
    </source>
</evidence>
<dbReference type="Proteomes" id="UP000239007">
    <property type="component" value="Unassembled WGS sequence"/>
</dbReference>
<comment type="similarity">
    <text evidence="2">Belongs to the FliS family.</text>
</comment>
<dbReference type="InterPro" id="IPR003713">
    <property type="entry name" value="FliS"/>
</dbReference>
<dbReference type="Gene3D" id="1.20.120.340">
    <property type="entry name" value="Flagellar protein FliS"/>
    <property type="match status" value="1"/>
</dbReference>
<accession>A0A2S7UUZ8</accession>
<evidence type="ECO:0000256" key="5">
    <source>
        <dbReference type="ARBA" id="ARBA00023186"/>
    </source>
</evidence>
<dbReference type="RefSeq" id="WP_105052311.1">
    <property type="nucleotide sequence ID" value="NZ_BMYG01000002.1"/>
</dbReference>
<keyword evidence="3" id="KW-0963">Cytoplasm</keyword>
<comment type="subcellular location">
    <subcellularLocation>
        <location evidence="1">Cytoplasm</location>
        <location evidence="1">Cytosol</location>
    </subcellularLocation>
</comment>
<evidence type="ECO:0000256" key="4">
    <source>
        <dbReference type="ARBA" id="ARBA00022795"/>
    </source>
</evidence>
<dbReference type="CDD" id="cd16098">
    <property type="entry name" value="FliS"/>
    <property type="match status" value="1"/>
</dbReference>
<keyword evidence="5" id="KW-0143">Chaperone</keyword>
<evidence type="ECO:0000256" key="3">
    <source>
        <dbReference type="ARBA" id="ARBA00022490"/>
    </source>
</evidence>
<dbReference type="GO" id="GO:0005829">
    <property type="term" value="C:cytosol"/>
    <property type="evidence" value="ECO:0007669"/>
    <property type="project" value="UniProtKB-SubCell"/>
</dbReference>
<organism evidence="6 7">
    <name type="scientific">Psychrosphaera saromensis</name>
    <dbReference type="NCBI Taxonomy" id="716813"/>
    <lineage>
        <taxon>Bacteria</taxon>
        <taxon>Pseudomonadati</taxon>
        <taxon>Pseudomonadota</taxon>
        <taxon>Gammaproteobacteria</taxon>
        <taxon>Alteromonadales</taxon>
        <taxon>Pseudoalteromonadaceae</taxon>
        <taxon>Psychrosphaera</taxon>
    </lineage>
</organism>
<gene>
    <name evidence="6" type="ORF">BTO11_09150</name>
</gene>
<dbReference type="GO" id="GO:0071973">
    <property type="term" value="P:bacterial-type flagellum-dependent cell motility"/>
    <property type="evidence" value="ECO:0007669"/>
    <property type="project" value="TreeGrafter"/>
</dbReference>
<name>A0A2S7UUZ8_9GAMM</name>
<evidence type="ECO:0000256" key="2">
    <source>
        <dbReference type="ARBA" id="ARBA00008787"/>
    </source>
</evidence>
<evidence type="ECO:0000256" key="1">
    <source>
        <dbReference type="ARBA" id="ARBA00004514"/>
    </source>
</evidence>
<dbReference type="PANTHER" id="PTHR34773">
    <property type="entry name" value="FLAGELLAR SECRETION CHAPERONE FLIS"/>
    <property type="match status" value="1"/>
</dbReference>
<comment type="caution">
    <text evidence="6">The sequence shown here is derived from an EMBL/GenBank/DDBJ whole genome shotgun (WGS) entry which is preliminary data.</text>
</comment>
<dbReference type="SUPFAM" id="SSF101116">
    <property type="entry name" value="Flagellar export chaperone FliS"/>
    <property type="match status" value="1"/>
</dbReference>
<keyword evidence="6" id="KW-0969">Cilium</keyword>
<dbReference type="InterPro" id="IPR036584">
    <property type="entry name" value="FliS_sf"/>
</dbReference>
<dbReference type="NCBIfam" id="TIGR00208">
    <property type="entry name" value="fliS"/>
    <property type="match status" value="1"/>
</dbReference>
<dbReference type="OrthoDB" id="9792010at2"/>
<keyword evidence="6" id="KW-0966">Cell projection</keyword>
<protein>
    <submittedName>
        <fullName evidence="6">Flagellar export chaperone FliS</fullName>
    </submittedName>
</protein>
<keyword evidence="4" id="KW-1005">Bacterial flagellum biogenesis</keyword>
<dbReference type="PIRSF" id="PIRSF039090">
    <property type="entry name" value="Flis"/>
    <property type="match status" value="1"/>
</dbReference>
<evidence type="ECO:0000313" key="6">
    <source>
        <dbReference type="EMBL" id="PQJ53814.1"/>
    </source>
</evidence>
<dbReference type="Pfam" id="PF02561">
    <property type="entry name" value="FliS"/>
    <property type="match status" value="1"/>
</dbReference>
<dbReference type="GO" id="GO:0044780">
    <property type="term" value="P:bacterial-type flagellum assembly"/>
    <property type="evidence" value="ECO:0007669"/>
    <property type="project" value="InterPro"/>
</dbReference>
<reference evidence="6 7" key="1">
    <citation type="submission" date="2016-12" db="EMBL/GenBank/DDBJ databases">
        <title>Diversity of luminous bacteria.</title>
        <authorList>
            <person name="Yoshizawa S."/>
            <person name="Kogure K."/>
        </authorList>
    </citation>
    <scope>NUCLEOTIDE SEQUENCE [LARGE SCALE GENOMIC DNA]</scope>
    <source>
        <strain evidence="6 7">SA4-48</strain>
    </source>
</reference>
<sequence>MRSAIKMYTHMNAQTQLTDASPHKVIQLLMAGAIDRLIKVSAMMENKKGGYHDTLSNAIDIILALNCALDMEKGGEISENLNSLYDYMQLQLVQANIERNHKKVDEVISLIKTVKDGWDQISDQ</sequence>
<keyword evidence="6" id="KW-0282">Flagellum</keyword>
<dbReference type="EMBL" id="MSCH01000003">
    <property type="protein sequence ID" value="PQJ53814.1"/>
    <property type="molecule type" value="Genomic_DNA"/>
</dbReference>
<dbReference type="AlphaFoldDB" id="A0A2S7UUZ8"/>
<proteinExistence type="inferred from homology"/>